<dbReference type="PANTHER" id="PTHR21237">
    <property type="entry name" value="GRPE PROTEIN"/>
    <property type="match status" value="1"/>
</dbReference>
<dbReference type="Gene3D" id="3.90.20.20">
    <property type="match status" value="1"/>
</dbReference>
<evidence type="ECO:0000256" key="1">
    <source>
        <dbReference type="ARBA" id="ARBA00009054"/>
    </source>
</evidence>
<comment type="subunit">
    <text evidence="4">Homodimer.</text>
</comment>
<keyword evidence="3 4" id="KW-0143">Chaperone</keyword>
<dbReference type="PRINTS" id="PR00773">
    <property type="entry name" value="GRPEPROTEIN"/>
</dbReference>
<dbReference type="CDD" id="cd00446">
    <property type="entry name" value="GrpE"/>
    <property type="match status" value="1"/>
</dbReference>
<dbReference type="PANTHER" id="PTHR21237:SF23">
    <property type="entry name" value="GRPE PROTEIN HOMOLOG, MITOCHONDRIAL"/>
    <property type="match status" value="1"/>
</dbReference>
<evidence type="ECO:0000256" key="7">
    <source>
        <dbReference type="SAM" id="MobiDB-lite"/>
    </source>
</evidence>
<dbReference type="RefSeq" id="WP_281448286.1">
    <property type="nucleotide sequence ID" value="NZ_JASBAO010000001.1"/>
</dbReference>
<feature type="compositionally biased region" description="Polar residues" evidence="7">
    <location>
        <begin position="13"/>
        <end position="24"/>
    </location>
</feature>
<dbReference type="Pfam" id="PF01025">
    <property type="entry name" value="GrpE"/>
    <property type="match status" value="1"/>
</dbReference>
<dbReference type="SUPFAM" id="SSF51064">
    <property type="entry name" value="Head domain of nucleotide exchange factor GrpE"/>
    <property type="match status" value="1"/>
</dbReference>
<reference evidence="8" key="1">
    <citation type="submission" date="2023-05" db="EMBL/GenBank/DDBJ databases">
        <title>Whole genome sequence of Commensalibacter sp.</title>
        <authorList>
            <person name="Charoenyingcharoen P."/>
            <person name="Yukphan P."/>
        </authorList>
    </citation>
    <scope>NUCLEOTIDE SEQUENCE</scope>
    <source>
        <strain evidence="8">TBRC 16381</strain>
    </source>
</reference>
<feature type="coiled-coil region" evidence="6">
    <location>
        <begin position="50"/>
        <end position="77"/>
    </location>
</feature>
<evidence type="ECO:0000256" key="6">
    <source>
        <dbReference type="SAM" id="Coils"/>
    </source>
</evidence>
<evidence type="ECO:0000256" key="4">
    <source>
        <dbReference type="HAMAP-Rule" id="MF_01151"/>
    </source>
</evidence>
<dbReference type="EMBL" id="JASBAO010000001">
    <property type="protein sequence ID" value="MDI2091190.1"/>
    <property type="molecule type" value="Genomic_DNA"/>
</dbReference>
<dbReference type="InterPro" id="IPR000740">
    <property type="entry name" value="GrpE"/>
</dbReference>
<name>A0ABT6Q247_9PROT</name>
<comment type="subcellular location">
    <subcellularLocation>
        <location evidence="4">Cytoplasm</location>
    </subcellularLocation>
</comment>
<keyword evidence="2 4" id="KW-0346">Stress response</keyword>
<dbReference type="Gene3D" id="2.30.22.10">
    <property type="entry name" value="Head domain of nucleotide exchange factor GrpE"/>
    <property type="match status" value="1"/>
</dbReference>
<comment type="caution">
    <text evidence="8">The sequence shown here is derived from an EMBL/GenBank/DDBJ whole genome shotgun (WGS) entry which is preliminary data.</text>
</comment>
<feature type="compositionally biased region" description="Polar residues" evidence="7">
    <location>
        <begin position="33"/>
        <end position="42"/>
    </location>
</feature>
<sequence length="204" mass="23038">MTKEENIKPDPEVNSSSEEQTTPGHDSIFNDAPDSSAQNTEETASEVDSVEHLKAELQAAKDQWLRSEAENQNLRNRHKKELEDTRLYAVQKFARDVVEAAENLRRGIDSLPKPSENEDPMLTKMREGFESTERSFLQILEKNGIKSEDPTGAPFDANKHQAMAEQPSSEHPPGTVLQSWTPTWTLNNRLLKPAMVIVTKTEEK</sequence>
<dbReference type="Proteomes" id="UP001431634">
    <property type="component" value="Unassembled WGS sequence"/>
</dbReference>
<keyword evidence="6" id="KW-0175">Coiled coil</keyword>
<protein>
    <recommendedName>
        <fullName evidence="4">Protein GrpE</fullName>
    </recommendedName>
    <alternativeName>
        <fullName evidence="4">HSP-70 cofactor</fullName>
    </alternativeName>
</protein>
<dbReference type="InterPro" id="IPR009012">
    <property type="entry name" value="GrpE_head"/>
</dbReference>
<comment type="function">
    <text evidence="4">Participates actively in the response to hyperosmotic and heat shock by preventing the aggregation of stress-denatured proteins, in association with DnaK and GrpE. It is the nucleotide exchange factor for DnaK and may function as a thermosensor. Unfolded proteins bind initially to DnaJ; upon interaction with the DnaJ-bound protein, DnaK hydrolyzes its bound ATP, resulting in the formation of a stable complex. GrpE releases ADP from DnaK; ATP binding to DnaK triggers the release of the substrate protein, thus completing the reaction cycle. Several rounds of ATP-dependent interactions between DnaJ, DnaK and GrpE are required for fully efficient folding.</text>
</comment>
<feature type="region of interest" description="Disordered" evidence="7">
    <location>
        <begin position="1"/>
        <end position="50"/>
    </location>
</feature>
<keyword evidence="4" id="KW-0963">Cytoplasm</keyword>
<accession>A0ABT6Q247</accession>
<evidence type="ECO:0000256" key="2">
    <source>
        <dbReference type="ARBA" id="ARBA00023016"/>
    </source>
</evidence>
<feature type="region of interest" description="Disordered" evidence="7">
    <location>
        <begin position="145"/>
        <end position="179"/>
    </location>
</feature>
<dbReference type="SUPFAM" id="SSF58014">
    <property type="entry name" value="Coiled-coil domain of nucleotide exchange factor GrpE"/>
    <property type="match status" value="1"/>
</dbReference>
<feature type="compositionally biased region" description="Basic and acidic residues" evidence="7">
    <location>
        <begin position="1"/>
        <end position="11"/>
    </location>
</feature>
<evidence type="ECO:0000256" key="5">
    <source>
        <dbReference type="RuleBase" id="RU004478"/>
    </source>
</evidence>
<evidence type="ECO:0000256" key="3">
    <source>
        <dbReference type="ARBA" id="ARBA00023186"/>
    </source>
</evidence>
<keyword evidence="9" id="KW-1185">Reference proteome</keyword>
<gene>
    <name evidence="4 8" type="primary">grpE</name>
    <name evidence="8" type="ORF">QJV27_07380</name>
</gene>
<evidence type="ECO:0000313" key="9">
    <source>
        <dbReference type="Proteomes" id="UP001431634"/>
    </source>
</evidence>
<organism evidence="8 9">
    <name type="scientific">Commensalibacter oyaizuii</name>
    <dbReference type="NCBI Taxonomy" id="3043873"/>
    <lineage>
        <taxon>Bacteria</taxon>
        <taxon>Pseudomonadati</taxon>
        <taxon>Pseudomonadota</taxon>
        <taxon>Alphaproteobacteria</taxon>
        <taxon>Acetobacterales</taxon>
        <taxon>Acetobacteraceae</taxon>
    </lineage>
</organism>
<comment type="similarity">
    <text evidence="1 4 5">Belongs to the GrpE family.</text>
</comment>
<dbReference type="HAMAP" id="MF_01151">
    <property type="entry name" value="GrpE"/>
    <property type="match status" value="1"/>
</dbReference>
<proteinExistence type="inferred from homology"/>
<dbReference type="InterPro" id="IPR013805">
    <property type="entry name" value="GrpE_CC"/>
</dbReference>
<evidence type="ECO:0000313" key="8">
    <source>
        <dbReference type="EMBL" id="MDI2091190.1"/>
    </source>
</evidence>